<dbReference type="SMART" id="SM00382">
    <property type="entry name" value="AAA"/>
    <property type="match status" value="1"/>
</dbReference>
<evidence type="ECO:0000259" key="11">
    <source>
        <dbReference type="SMART" id="SM00760"/>
    </source>
</evidence>
<dbReference type="InterPro" id="IPR013317">
    <property type="entry name" value="DnaA_dom"/>
</dbReference>
<keyword evidence="2 7" id="KW-0235">DNA replication</keyword>
<feature type="domain" description="AAA+ ATPase" evidence="10">
    <location>
        <begin position="125"/>
        <end position="253"/>
    </location>
</feature>
<keyword evidence="1" id="KW-0963">Cytoplasm</keyword>
<evidence type="ECO:0000259" key="10">
    <source>
        <dbReference type="SMART" id="SM00382"/>
    </source>
</evidence>
<dbReference type="Proteomes" id="UP000722121">
    <property type="component" value="Unassembled WGS sequence"/>
</dbReference>
<dbReference type="Gene3D" id="1.10.1750.10">
    <property type="match status" value="1"/>
</dbReference>
<evidence type="ECO:0000256" key="5">
    <source>
        <dbReference type="ARBA" id="ARBA00023121"/>
    </source>
</evidence>
<dbReference type="InterPro" id="IPR018312">
    <property type="entry name" value="Chromosome_initiator_DnaA_CS"/>
</dbReference>
<feature type="non-terminal residue" evidence="12">
    <location>
        <position position="1"/>
    </location>
</feature>
<dbReference type="GO" id="GO:0005524">
    <property type="term" value="F:ATP binding"/>
    <property type="evidence" value="ECO:0007669"/>
    <property type="project" value="UniProtKB-KW"/>
</dbReference>
<dbReference type="CDD" id="cd00009">
    <property type="entry name" value="AAA"/>
    <property type="match status" value="1"/>
</dbReference>
<dbReference type="CDD" id="cd06571">
    <property type="entry name" value="Bac_DnaA_C"/>
    <property type="match status" value="1"/>
</dbReference>
<comment type="caution">
    <text evidence="12">The sequence shown here is derived from an EMBL/GenBank/DDBJ whole genome shotgun (WGS) entry which is preliminary data.</text>
</comment>
<feature type="domain" description="Chromosomal replication initiator DnaA C-terminal" evidence="11">
    <location>
        <begin position="342"/>
        <end position="410"/>
    </location>
</feature>
<proteinExistence type="inferred from homology"/>
<dbReference type="Pfam" id="PF00308">
    <property type="entry name" value="Bac_DnaA"/>
    <property type="match status" value="1"/>
</dbReference>
<dbReference type="Gene3D" id="1.10.8.60">
    <property type="match status" value="1"/>
</dbReference>
<dbReference type="PROSITE" id="PS01008">
    <property type="entry name" value="DNAA"/>
    <property type="match status" value="1"/>
</dbReference>
<dbReference type="PANTHER" id="PTHR30050:SF2">
    <property type="entry name" value="CHROMOSOMAL REPLICATION INITIATOR PROTEIN DNAA"/>
    <property type="match status" value="1"/>
</dbReference>
<dbReference type="InterPro" id="IPR027417">
    <property type="entry name" value="P-loop_NTPase"/>
</dbReference>
<keyword evidence="13" id="KW-1185">Reference proteome</keyword>
<dbReference type="InterPro" id="IPR013159">
    <property type="entry name" value="DnaA_C"/>
</dbReference>
<organism evidence="12 13">
    <name type="scientific">Simkania negevensis</name>
    <dbReference type="NCBI Taxonomy" id="83561"/>
    <lineage>
        <taxon>Bacteria</taxon>
        <taxon>Pseudomonadati</taxon>
        <taxon>Chlamydiota</taxon>
        <taxon>Chlamydiia</taxon>
        <taxon>Parachlamydiales</taxon>
        <taxon>Simkaniaceae</taxon>
        <taxon>Simkania</taxon>
    </lineage>
</organism>
<evidence type="ECO:0000256" key="3">
    <source>
        <dbReference type="ARBA" id="ARBA00022741"/>
    </source>
</evidence>
<dbReference type="Gene3D" id="3.40.50.300">
    <property type="entry name" value="P-loop containing nucleotide triphosphate hydrolases"/>
    <property type="match status" value="1"/>
</dbReference>
<dbReference type="Pfam" id="PF08299">
    <property type="entry name" value="Bac_DnaA_C"/>
    <property type="match status" value="1"/>
</dbReference>
<dbReference type="InterPro" id="IPR020591">
    <property type="entry name" value="Chromosome_initiator_DnaA-like"/>
</dbReference>
<dbReference type="EMBL" id="JAFITR010000055">
    <property type="protein sequence ID" value="MBN4067035.1"/>
    <property type="molecule type" value="Genomic_DNA"/>
</dbReference>
<evidence type="ECO:0000256" key="9">
    <source>
        <dbReference type="SAM" id="MobiDB-lite"/>
    </source>
</evidence>
<dbReference type="SMART" id="SM00760">
    <property type="entry name" value="Bac_DnaA_C"/>
    <property type="match status" value="1"/>
</dbReference>
<dbReference type="InterPro" id="IPR010921">
    <property type="entry name" value="Trp_repressor/repl_initiator"/>
</dbReference>
<keyword evidence="6 7" id="KW-0238">DNA-binding</keyword>
<name>A0ABS3ARP8_9BACT</name>
<evidence type="ECO:0000256" key="8">
    <source>
        <dbReference type="RuleBase" id="RU004227"/>
    </source>
</evidence>
<dbReference type="PRINTS" id="PR00051">
    <property type="entry name" value="DNAA"/>
</dbReference>
<evidence type="ECO:0000256" key="7">
    <source>
        <dbReference type="RuleBase" id="RU000577"/>
    </source>
</evidence>
<evidence type="ECO:0000313" key="12">
    <source>
        <dbReference type="EMBL" id="MBN4067035.1"/>
    </source>
</evidence>
<comment type="function">
    <text evidence="7">Plays an essential role in the initiation and regulation of chromosomal replication. ATP-DnaA binds to the origin of replication (oriC) to initiate formation of the DNA replication initiation complex once per cell cycle. Binds the DnaA box (a 9 base pair repeat at the origin) and separates the double-stranded (ds)DNA. Forms a right-handed helical filament on oriC DNA; dsDNA binds to the exterior of the filament while single-stranded (ss)DNA is stabiized in the filament's interior. The ATP-DnaA-oriC complex binds and stabilizes one strand of the AT-rich DNA unwinding element (DUE), permitting loading of DNA polymerase. After initiation quickly degrades to an ADP-DnaA complex that is not apt for DNA replication. Binds acidic phospholipids.</text>
</comment>
<feature type="compositionally biased region" description="Polar residues" evidence="9">
    <location>
        <begin position="421"/>
        <end position="432"/>
    </location>
</feature>
<dbReference type="SUPFAM" id="SSF52540">
    <property type="entry name" value="P-loop containing nucleoside triphosphate hydrolases"/>
    <property type="match status" value="1"/>
</dbReference>
<sequence length="432" mass="49226">LRTLKLVRYDAGNLYLEALDSFQALWFEEHVLPQAKEGLFNNNNRKIKIHLSVMGRPLPSRPVPENQTPVQVSKEKRKDDWPLSYTFENWIPSKENEFTLKLFTKTVGWKPEGEKWEQATINPSSFNPLYVYGPTGSGKTHLLIATAHALKKQGYRCVYVRGETFTEDMVNAIRSGFMDSFRKRYREPDVLIIDDVEVFSNKKATQEELFHTFNELHIEEKQIILSGACAPQELKAVEPRLISRFEWGVLATLVPLKDEGLRSALNTKIEELNLSLQKNVIDFLLSRLGSNPQELSQAVEALSLRLHLNSTAGRAPMLPLHLDVASSYLSDLLDKKNEQMMTPEKIVTKTASHFGISAADVTGDRQTRECSMPRKIAMYLCRKELGMPYTHIGEIFNRDHSTVMSNVHQIEKKLKSKDPDTSSVIKQLGNRS</sequence>
<dbReference type="SUPFAM" id="SSF48295">
    <property type="entry name" value="TrpR-like"/>
    <property type="match status" value="1"/>
</dbReference>
<comment type="similarity">
    <text evidence="8">Belongs to the DnaA family.</text>
</comment>
<dbReference type="InterPro" id="IPR003593">
    <property type="entry name" value="AAA+_ATPase"/>
</dbReference>
<dbReference type="PANTHER" id="PTHR30050">
    <property type="entry name" value="CHROMOSOMAL REPLICATION INITIATOR PROTEIN DNAA"/>
    <property type="match status" value="1"/>
</dbReference>
<keyword evidence="4 7" id="KW-0067">ATP-binding</keyword>
<evidence type="ECO:0000256" key="6">
    <source>
        <dbReference type="ARBA" id="ARBA00023125"/>
    </source>
</evidence>
<protein>
    <recommendedName>
        <fullName evidence="7">Chromosomal replication initiator protein DnaA</fullName>
    </recommendedName>
</protein>
<gene>
    <name evidence="12" type="ORF">JYU14_03025</name>
</gene>
<feature type="region of interest" description="Disordered" evidence="9">
    <location>
        <begin position="412"/>
        <end position="432"/>
    </location>
</feature>
<evidence type="ECO:0000313" key="13">
    <source>
        <dbReference type="Proteomes" id="UP000722121"/>
    </source>
</evidence>
<evidence type="ECO:0000256" key="1">
    <source>
        <dbReference type="ARBA" id="ARBA00022490"/>
    </source>
</evidence>
<keyword evidence="5" id="KW-0446">Lipid-binding</keyword>
<accession>A0ABS3ARP8</accession>
<evidence type="ECO:0000256" key="4">
    <source>
        <dbReference type="ARBA" id="ARBA00022840"/>
    </source>
</evidence>
<keyword evidence="3 7" id="KW-0547">Nucleotide-binding</keyword>
<evidence type="ECO:0000256" key="2">
    <source>
        <dbReference type="ARBA" id="ARBA00022705"/>
    </source>
</evidence>
<reference evidence="12 13" key="1">
    <citation type="submission" date="2021-02" db="EMBL/GenBank/DDBJ databases">
        <title>Activity-based single-cell genomes from oceanic crustal fluid captures similar information to metagenomic and metatranscriptomic surveys with orders of magnitude less sampling.</title>
        <authorList>
            <person name="D'Angelo T.S."/>
            <person name="Orcutt B.N."/>
        </authorList>
    </citation>
    <scope>NUCLEOTIDE SEQUENCE [LARGE SCALE GENOMIC DNA]</scope>
    <source>
        <strain evidence="12">AH-315-G07</strain>
    </source>
</reference>